<proteinExistence type="predicted"/>
<dbReference type="Proteomes" id="UP000006247">
    <property type="component" value="Unassembled WGS sequence"/>
</dbReference>
<reference evidence="1 2" key="1">
    <citation type="submission" date="2009-01" db="EMBL/GenBank/DDBJ databases">
        <authorList>
            <person name="Fulton L."/>
            <person name="Clifton S."/>
            <person name="Chinwalla A.T."/>
            <person name="Mitreva M."/>
            <person name="Sodergren E."/>
            <person name="Weinstock G."/>
            <person name="Clifton S."/>
            <person name="Dooling D.J."/>
            <person name="Fulton B."/>
            <person name="Minx P."/>
            <person name="Pepin K.H."/>
            <person name="Johnson M."/>
            <person name="Bhonagiri V."/>
            <person name="Nash W.E."/>
            <person name="Mardis E.R."/>
            <person name="Wilson R.K."/>
        </authorList>
    </citation>
    <scope>NUCLEOTIDE SEQUENCE [LARGE SCALE GENOMIC DNA]</scope>
    <source>
        <strain evidence="1 2">ATCC 33806</strain>
    </source>
</reference>
<organism evidence="1 2">
    <name type="scientific">Corynebacterium matruchotii ATCC 33806</name>
    <dbReference type="NCBI Taxonomy" id="566549"/>
    <lineage>
        <taxon>Bacteria</taxon>
        <taxon>Bacillati</taxon>
        <taxon>Actinomycetota</taxon>
        <taxon>Actinomycetes</taxon>
        <taxon>Mycobacteriales</taxon>
        <taxon>Corynebacteriaceae</taxon>
        <taxon>Corynebacterium</taxon>
    </lineage>
</organism>
<name>C0E0R2_9CORY</name>
<evidence type="ECO:0000313" key="2">
    <source>
        <dbReference type="Proteomes" id="UP000006247"/>
    </source>
</evidence>
<dbReference type="HOGENOM" id="CLU_3042463_0_0_11"/>
<protein>
    <submittedName>
        <fullName evidence="1">Uncharacterized protein</fullName>
    </submittedName>
</protein>
<evidence type="ECO:0000313" key="1">
    <source>
        <dbReference type="EMBL" id="EEG27894.1"/>
    </source>
</evidence>
<gene>
    <name evidence="1" type="ORF">CORMATOL_00562</name>
</gene>
<sequence>MDVEKHTAQSVTTKHVINFVTFGTRGHKTALYDAALRTIERYYITDQIDQAVHF</sequence>
<dbReference type="AlphaFoldDB" id="C0E0R2"/>
<accession>C0E0R2</accession>
<dbReference type="EMBL" id="ACEB01000005">
    <property type="protein sequence ID" value="EEG27894.1"/>
    <property type="molecule type" value="Genomic_DNA"/>
</dbReference>
<comment type="caution">
    <text evidence="1">The sequence shown here is derived from an EMBL/GenBank/DDBJ whole genome shotgun (WGS) entry which is preliminary data.</text>
</comment>